<gene>
    <name evidence="2" type="ORF">GCM10011379_32780</name>
</gene>
<comment type="caution">
    <text evidence="2">The sequence shown here is derived from an EMBL/GenBank/DDBJ whole genome shotgun (WGS) entry which is preliminary data.</text>
</comment>
<sequence>MLLTLPLAIVSCSKDNNEQAPAQKITYGAFVKVGNGQARSYVISNPDGTPGKIGLTFTEGALEGLPSHNTPFKLPMPAGNPTLVNHISLDYSIHGHGPEGIYDVPHFDIHFYMLSEKEVDAITLDDPKIDILPPAQHIPKNYVPGANEPKMGKHWADTTAHEWHGHDFTSTFIYGSYNGRFHFLEPMVAFSYLKTKPNETFAIEQQPKVQQTGSYPQKYTIAWEKDDKIYNISLNTLTLRQP</sequence>
<proteinExistence type="predicted"/>
<name>A0A917MYV3_9BACT</name>
<feature type="domain" description="TTHB210-like" evidence="1">
    <location>
        <begin position="47"/>
        <end position="91"/>
    </location>
</feature>
<evidence type="ECO:0000259" key="1">
    <source>
        <dbReference type="Pfam" id="PF18197"/>
    </source>
</evidence>
<dbReference type="EMBL" id="BMIB01000003">
    <property type="protein sequence ID" value="GGH72402.1"/>
    <property type="molecule type" value="Genomic_DNA"/>
</dbReference>
<dbReference type="CDD" id="cd11669">
    <property type="entry name" value="TTHB210-like"/>
    <property type="match status" value="1"/>
</dbReference>
<reference evidence="2" key="2">
    <citation type="submission" date="2020-09" db="EMBL/GenBank/DDBJ databases">
        <authorList>
            <person name="Sun Q."/>
            <person name="Zhou Y."/>
        </authorList>
    </citation>
    <scope>NUCLEOTIDE SEQUENCE</scope>
    <source>
        <strain evidence="2">CGMCC 1.15290</strain>
    </source>
</reference>
<dbReference type="Pfam" id="PF18197">
    <property type="entry name" value="TTHB210-like"/>
    <property type="match status" value="1"/>
</dbReference>
<organism evidence="2 3">
    <name type="scientific">Filimonas zeae</name>
    <dbReference type="NCBI Taxonomy" id="1737353"/>
    <lineage>
        <taxon>Bacteria</taxon>
        <taxon>Pseudomonadati</taxon>
        <taxon>Bacteroidota</taxon>
        <taxon>Chitinophagia</taxon>
        <taxon>Chitinophagales</taxon>
        <taxon>Chitinophagaceae</taxon>
        <taxon>Filimonas</taxon>
    </lineage>
</organism>
<dbReference type="InterPro" id="IPR040832">
    <property type="entry name" value="TTHB210-like_dom"/>
</dbReference>
<accession>A0A917MYV3</accession>
<dbReference type="Proteomes" id="UP000627292">
    <property type="component" value="Unassembled WGS sequence"/>
</dbReference>
<dbReference type="AlphaFoldDB" id="A0A917MYV3"/>
<evidence type="ECO:0000313" key="3">
    <source>
        <dbReference type="Proteomes" id="UP000627292"/>
    </source>
</evidence>
<evidence type="ECO:0000313" key="2">
    <source>
        <dbReference type="EMBL" id="GGH72402.1"/>
    </source>
</evidence>
<dbReference type="InterPro" id="IPR033786">
    <property type="entry name" value="TTHB210-like"/>
</dbReference>
<reference evidence="2" key="1">
    <citation type="journal article" date="2014" name="Int. J. Syst. Evol. Microbiol.">
        <title>Complete genome sequence of Corynebacterium casei LMG S-19264T (=DSM 44701T), isolated from a smear-ripened cheese.</title>
        <authorList>
            <consortium name="US DOE Joint Genome Institute (JGI-PGF)"/>
            <person name="Walter F."/>
            <person name="Albersmeier A."/>
            <person name="Kalinowski J."/>
            <person name="Ruckert C."/>
        </authorList>
    </citation>
    <scope>NUCLEOTIDE SEQUENCE</scope>
    <source>
        <strain evidence="2">CGMCC 1.15290</strain>
    </source>
</reference>
<keyword evidence="3" id="KW-1185">Reference proteome</keyword>
<protein>
    <recommendedName>
        <fullName evidence="1">TTHB210-like domain-containing protein</fullName>
    </recommendedName>
</protein>